<feature type="compositionally biased region" description="Polar residues" evidence="1">
    <location>
        <begin position="49"/>
        <end position="62"/>
    </location>
</feature>
<organism evidence="3 4">
    <name type="scientific">Streptomyces ovatisporus</name>
    <dbReference type="NCBI Taxonomy" id="1128682"/>
    <lineage>
        <taxon>Bacteria</taxon>
        <taxon>Bacillati</taxon>
        <taxon>Actinomycetota</taxon>
        <taxon>Actinomycetes</taxon>
        <taxon>Kitasatosporales</taxon>
        <taxon>Streptomycetaceae</taxon>
        <taxon>Streptomyces</taxon>
    </lineage>
</organism>
<feature type="chain" id="PRO_5047106867" description="Secreted protein" evidence="2">
    <location>
        <begin position="48"/>
        <end position="339"/>
    </location>
</feature>
<proteinExistence type="predicted"/>
<feature type="compositionally biased region" description="Low complexity" evidence="1">
    <location>
        <begin position="186"/>
        <end position="197"/>
    </location>
</feature>
<evidence type="ECO:0000313" key="4">
    <source>
        <dbReference type="Proteomes" id="UP001595997"/>
    </source>
</evidence>
<dbReference type="RefSeq" id="WP_386445279.1">
    <property type="nucleotide sequence ID" value="NZ_JBHSFH010000005.1"/>
</dbReference>
<dbReference type="EMBL" id="JBHSFH010000005">
    <property type="protein sequence ID" value="MFC4494367.1"/>
    <property type="molecule type" value="Genomic_DNA"/>
</dbReference>
<protein>
    <recommendedName>
        <fullName evidence="5">Secreted protein</fullName>
    </recommendedName>
</protein>
<evidence type="ECO:0000313" key="3">
    <source>
        <dbReference type="EMBL" id="MFC4494367.1"/>
    </source>
</evidence>
<feature type="region of interest" description="Disordered" evidence="1">
    <location>
        <begin position="153"/>
        <end position="210"/>
    </location>
</feature>
<keyword evidence="4" id="KW-1185">Reference proteome</keyword>
<keyword evidence="2" id="KW-0732">Signal</keyword>
<feature type="signal peptide" evidence="2">
    <location>
        <begin position="1"/>
        <end position="47"/>
    </location>
</feature>
<reference evidence="4" key="1">
    <citation type="journal article" date="2019" name="Int. J. Syst. Evol. Microbiol.">
        <title>The Global Catalogue of Microorganisms (GCM) 10K type strain sequencing project: providing services to taxonomists for standard genome sequencing and annotation.</title>
        <authorList>
            <consortium name="The Broad Institute Genomics Platform"/>
            <consortium name="The Broad Institute Genome Sequencing Center for Infectious Disease"/>
            <person name="Wu L."/>
            <person name="Ma J."/>
        </authorList>
    </citation>
    <scope>NUCLEOTIDE SEQUENCE [LARGE SCALE GENOMIC DNA]</scope>
    <source>
        <strain evidence="4">CGMCC 4.7357</strain>
    </source>
</reference>
<gene>
    <name evidence="3" type="ORF">ACFPA8_09505</name>
</gene>
<evidence type="ECO:0000256" key="1">
    <source>
        <dbReference type="SAM" id="MobiDB-lite"/>
    </source>
</evidence>
<comment type="caution">
    <text evidence="3">The sequence shown here is derived from an EMBL/GenBank/DDBJ whole genome shotgun (WGS) entry which is preliminary data.</text>
</comment>
<feature type="region of interest" description="Disordered" evidence="1">
    <location>
        <begin position="43"/>
        <end position="62"/>
    </location>
</feature>
<accession>A0ABV9A587</accession>
<sequence>METIDQRRRTKNRAARPTGLARTAVATLTVATSMLGALAVGSTPAAADESSSPTGTLTNQRNGQKMAAWDNVLRAGQPANTVDPAIWPHYTNLDWTLEPQEGGKYRHLRLTDAQGHDWCLSNVPSPYNNTFPTSFRSCDDSTVQDWIVEPATDGGKGVTISPRNDPSRHLAPVTPQPSWARLGLTSSNDSSSRWDFSGRLTPTPPPPAPVAKPVVRPVSPYSAKVNGPAHPAVNVVNDTSGHVGKLTVTLKPGPKGVKFYRDQEVLVQRENGSKVPYSCVVKQVSDTAECEVDLDLGQGESARIEAPIYTEGLSAGEIPSMRFTVGGADPVKVDFMMTE</sequence>
<dbReference type="Proteomes" id="UP001595997">
    <property type="component" value="Unassembled WGS sequence"/>
</dbReference>
<evidence type="ECO:0008006" key="5">
    <source>
        <dbReference type="Google" id="ProtNLM"/>
    </source>
</evidence>
<name>A0ABV9A587_9ACTN</name>
<evidence type="ECO:0000256" key="2">
    <source>
        <dbReference type="SAM" id="SignalP"/>
    </source>
</evidence>